<dbReference type="AlphaFoldDB" id="A0A4R2GQU5"/>
<accession>A0A4R2GQU5</accession>
<dbReference type="InterPro" id="IPR011008">
    <property type="entry name" value="Dimeric_a/b-barrel"/>
</dbReference>
<reference evidence="1 2" key="1">
    <citation type="journal article" date="2015" name="Stand. Genomic Sci.">
        <title>Genomic Encyclopedia of Bacterial and Archaeal Type Strains, Phase III: the genomes of soil and plant-associated and newly described type strains.</title>
        <authorList>
            <person name="Whitman W.B."/>
            <person name="Woyke T."/>
            <person name="Klenk H.P."/>
            <person name="Zhou Y."/>
            <person name="Lilburn T.G."/>
            <person name="Beck B.J."/>
            <person name="De Vos P."/>
            <person name="Vandamme P."/>
            <person name="Eisen J.A."/>
            <person name="Garrity G."/>
            <person name="Hugenholtz P."/>
            <person name="Kyrpides N.C."/>
        </authorList>
    </citation>
    <scope>NUCLEOTIDE SEQUENCE [LARGE SCALE GENOMIC DNA]</scope>
    <source>
        <strain evidence="1 2">VKM Ac-2572</strain>
    </source>
</reference>
<proteinExistence type="predicted"/>
<dbReference type="SUPFAM" id="SSF54909">
    <property type="entry name" value="Dimeric alpha+beta barrel"/>
    <property type="match status" value="1"/>
</dbReference>
<protein>
    <recommendedName>
        <fullName evidence="3">Monooxygenase ydhR</fullName>
    </recommendedName>
</protein>
<evidence type="ECO:0000313" key="1">
    <source>
        <dbReference type="EMBL" id="TCO12233.1"/>
    </source>
</evidence>
<dbReference type="RefSeq" id="WP_158441578.1">
    <property type="nucleotide sequence ID" value="NZ_SLWN01000030.1"/>
</dbReference>
<organism evidence="1 2">
    <name type="scientific">Kribbella steppae</name>
    <dbReference type="NCBI Taxonomy" id="2512223"/>
    <lineage>
        <taxon>Bacteria</taxon>
        <taxon>Bacillati</taxon>
        <taxon>Actinomycetota</taxon>
        <taxon>Actinomycetes</taxon>
        <taxon>Propionibacteriales</taxon>
        <taxon>Kribbellaceae</taxon>
        <taxon>Kribbella</taxon>
    </lineage>
</organism>
<evidence type="ECO:0008006" key="3">
    <source>
        <dbReference type="Google" id="ProtNLM"/>
    </source>
</evidence>
<evidence type="ECO:0000313" key="2">
    <source>
        <dbReference type="Proteomes" id="UP000294508"/>
    </source>
</evidence>
<comment type="caution">
    <text evidence="1">The sequence shown here is derived from an EMBL/GenBank/DDBJ whole genome shotgun (WGS) entry which is preliminary data.</text>
</comment>
<dbReference type="OrthoDB" id="1440627at2"/>
<sequence length="101" mass="11676">MVIQIVRFRSALPDERITELFQVRAPEYLAIPGLRQKYYLRFQSGEYGGVYVWDSAASMERFMASELARSICHVYRVEESVRDVADVVLALRGEHSTTWST</sequence>
<keyword evidence="2" id="KW-1185">Reference proteome</keyword>
<dbReference type="Proteomes" id="UP000294508">
    <property type="component" value="Unassembled WGS sequence"/>
</dbReference>
<dbReference type="EMBL" id="SLWN01000030">
    <property type="protein sequence ID" value="TCO12233.1"/>
    <property type="molecule type" value="Genomic_DNA"/>
</dbReference>
<gene>
    <name evidence="1" type="ORF">EV652_1309</name>
</gene>
<name>A0A4R2GQU5_9ACTN</name>
<dbReference type="Gene3D" id="3.30.70.100">
    <property type="match status" value="1"/>
</dbReference>